<sequence>MKVGLEIHQQLVPRKLHCRCPVELTETVQGAVERRLRVASGEELGVDPAAEFQAARESIFRYEWGPSNCLVDLDEEPPNELDPDALDVALTMALLLHARPVDEIEVMRKIVVDGSNTTGFQRTSLIAMGGYVEVEGRRFAIQSVCLEEDAARKVSDRDGVVTYRLDRLGVPLIEISTQPEMTSGEEARRVAEEIGSLLRSTERVRRGIGSIREDLNVSVDGGHRVEIKGAQELRLLPEYVEREGDRQRMLLTLRDSLRARQATDPHEPPVDLTDLARGIGSGPIGQALRRQGHVFGLRLPGLPVCSSPRRARPNGSVESWPTRPGRAGSTACSTRTSFRTRRVGEISCGRVRD</sequence>
<evidence type="ECO:0000256" key="2">
    <source>
        <dbReference type="ARBA" id="ARBA00022741"/>
    </source>
</evidence>
<evidence type="ECO:0000313" key="7">
    <source>
        <dbReference type="EMBL" id="EQD67607.1"/>
    </source>
</evidence>
<evidence type="ECO:0000256" key="4">
    <source>
        <dbReference type="ARBA" id="ARBA00022917"/>
    </source>
</evidence>
<dbReference type="GO" id="GO:0070681">
    <property type="term" value="P:glutaminyl-tRNAGln biosynthesis via transamidation"/>
    <property type="evidence" value="ECO:0007669"/>
    <property type="project" value="TreeGrafter"/>
</dbReference>
<dbReference type="PANTHER" id="PTHR11659">
    <property type="entry name" value="GLUTAMYL-TRNA GLN AMIDOTRANSFERASE SUBUNIT B MITOCHONDRIAL AND PROKARYOTIC PET112-RELATED"/>
    <property type="match status" value="1"/>
</dbReference>
<feature type="domain" description="Aspartyl/Glutamyl-tRNA(Gln) amidotransferase subunit B/E catalytic" evidence="6">
    <location>
        <begin position="2"/>
        <end position="262"/>
    </location>
</feature>
<dbReference type="GO" id="GO:0016740">
    <property type="term" value="F:transferase activity"/>
    <property type="evidence" value="ECO:0007669"/>
    <property type="project" value="UniProtKB-KW"/>
</dbReference>
<feature type="non-terminal residue" evidence="7">
    <location>
        <position position="353"/>
    </location>
</feature>
<keyword evidence="7" id="KW-0808">Transferase</keyword>
<dbReference type="EMBL" id="AUZZ01000548">
    <property type="protein sequence ID" value="EQD67607.1"/>
    <property type="molecule type" value="Genomic_DNA"/>
</dbReference>
<proteinExistence type="predicted"/>
<dbReference type="AlphaFoldDB" id="T1BCR4"/>
<dbReference type="InterPro" id="IPR014746">
    <property type="entry name" value="Gln_synth/guanido_kin_cat_dom"/>
</dbReference>
<dbReference type="InterPro" id="IPR017958">
    <property type="entry name" value="Gln-tRNA_amidoTrfase_suB_CS"/>
</dbReference>
<dbReference type="GO" id="GO:0050567">
    <property type="term" value="F:glutaminyl-tRNA synthase (glutamine-hydrolyzing) activity"/>
    <property type="evidence" value="ECO:0007669"/>
    <property type="project" value="TreeGrafter"/>
</dbReference>
<evidence type="ECO:0000256" key="5">
    <source>
        <dbReference type="SAM" id="MobiDB-lite"/>
    </source>
</evidence>
<dbReference type="PANTHER" id="PTHR11659:SF2">
    <property type="entry name" value="GLUTAMYL-TRNA(GLN) AMIDOTRANSFERASE SUBUNIT E"/>
    <property type="match status" value="1"/>
</dbReference>
<keyword evidence="3" id="KW-0067">ATP-binding</keyword>
<dbReference type="GO" id="GO:0006412">
    <property type="term" value="P:translation"/>
    <property type="evidence" value="ECO:0007669"/>
    <property type="project" value="UniProtKB-KW"/>
</dbReference>
<comment type="caution">
    <text evidence="7">The sequence shown here is derived from an EMBL/GenBank/DDBJ whole genome shotgun (WGS) entry which is preliminary data.</text>
</comment>
<dbReference type="InterPro" id="IPR006075">
    <property type="entry name" value="Asn/Gln-tRNA_Trfase_suB/E_cat"/>
</dbReference>
<protein>
    <submittedName>
        <fullName evidence="7">Glutamyl-tRNA(Gln) amidotransferase subunit E</fullName>
    </submittedName>
</protein>
<dbReference type="PROSITE" id="PS01234">
    <property type="entry name" value="GATB"/>
    <property type="match status" value="1"/>
</dbReference>
<gene>
    <name evidence="7" type="ORF">B2A_00703</name>
</gene>
<dbReference type="Pfam" id="PF02934">
    <property type="entry name" value="GatB_N"/>
    <property type="match status" value="1"/>
</dbReference>
<dbReference type="InterPro" id="IPR017959">
    <property type="entry name" value="Asn/Gln-tRNA_amidoTrfase_suB/E"/>
</dbReference>
<keyword evidence="2" id="KW-0547">Nucleotide-binding</keyword>
<dbReference type="SUPFAM" id="SSF55931">
    <property type="entry name" value="Glutamine synthetase/guanido kinase"/>
    <property type="match status" value="1"/>
</dbReference>
<evidence type="ECO:0000256" key="3">
    <source>
        <dbReference type="ARBA" id="ARBA00022840"/>
    </source>
</evidence>
<evidence type="ECO:0000259" key="6">
    <source>
        <dbReference type="Pfam" id="PF02934"/>
    </source>
</evidence>
<reference evidence="7" key="2">
    <citation type="journal article" date="2014" name="ISME J.">
        <title>Microbial stratification in low pH oxic and suboxic macroscopic growths along an acid mine drainage.</title>
        <authorList>
            <person name="Mendez-Garcia C."/>
            <person name="Mesa V."/>
            <person name="Sprenger R.R."/>
            <person name="Richter M."/>
            <person name="Diez M.S."/>
            <person name="Solano J."/>
            <person name="Bargiela R."/>
            <person name="Golyshina O.V."/>
            <person name="Manteca A."/>
            <person name="Ramos J.L."/>
            <person name="Gallego J.R."/>
            <person name="Llorente I."/>
            <person name="Martins Dos Santos V.A."/>
            <person name="Jensen O.N."/>
            <person name="Pelaez A.I."/>
            <person name="Sanchez J."/>
            <person name="Ferrer M."/>
        </authorList>
    </citation>
    <scope>NUCLEOTIDE SEQUENCE</scope>
</reference>
<accession>T1BCR4</accession>
<reference evidence="7" key="1">
    <citation type="submission" date="2013-08" db="EMBL/GenBank/DDBJ databases">
        <authorList>
            <person name="Mendez C."/>
            <person name="Richter M."/>
            <person name="Ferrer M."/>
            <person name="Sanchez J."/>
        </authorList>
    </citation>
    <scope>NUCLEOTIDE SEQUENCE</scope>
</reference>
<dbReference type="GO" id="GO:0005524">
    <property type="term" value="F:ATP binding"/>
    <property type="evidence" value="ECO:0007669"/>
    <property type="project" value="UniProtKB-KW"/>
</dbReference>
<name>T1BCR4_9ZZZZ</name>
<evidence type="ECO:0000256" key="1">
    <source>
        <dbReference type="ARBA" id="ARBA00022598"/>
    </source>
</evidence>
<keyword evidence="1" id="KW-0436">Ligase</keyword>
<keyword evidence="4" id="KW-0648">Protein biosynthesis</keyword>
<feature type="region of interest" description="Disordered" evidence="5">
    <location>
        <begin position="306"/>
        <end position="335"/>
    </location>
</feature>
<organism evidence="7">
    <name type="scientific">mine drainage metagenome</name>
    <dbReference type="NCBI Taxonomy" id="410659"/>
    <lineage>
        <taxon>unclassified sequences</taxon>
        <taxon>metagenomes</taxon>
        <taxon>ecological metagenomes</taxon>
    </lineage>
</organism>